<feature type="compositionally biased region" description="Basic and acidic residues" evidence="2">
    <location>
        <begin position="401"/>
        <end position="420"/>
    </location>
</feature>
<feature type="region of interest" description="Disordered" evidence="2">
    <location>
        <begin position="401"/>
        <end position="421"/>
    </location>
</feature>
<gene>
    <name evidence="3" type="ORF">Tco_0926806</name>
</gene>
<reference evidence="3" key="1">
    <citation type="journal article" date="2022" name="Int. J. Mol. Sci.">
        <title>Draft Genome of Tanacetum Coccineum: Genomic Comparison of Closely Related Tanacetum-Family Plants.</title>
        <authorList>
            <person name="Yamashiro T."/>
            <person name="Shiraishi A."/>
            <person name="Nakayama K."/>
            <person name="Satake H."/>
        </authorList>
    </citation>
    <scope>NUCLEOTIDE SEQUENCE</scope>
</reference>
<keyword evidence="4" id="KW-1185">Reference proteome</keyword>
<name>A0ABQ5DBM8_9ASTR</name>
<feature type="coiled-coil region" evidence="1">
    <location>
        <begin position="521"/>
        <end position="552"/>
    </location>
</feature>
<dbReference type="EMBL" id="BQNB010015132">
    <property type="protein sequence ID" value="GJT36387.1"/>
    <property type="molecule type" value="Genomic_DNA"/>
</dbReference>
<feature type="compositionally biased region" description="Basic and acidic residues" evidence="2">
    <location>
        <begin position="258"/>
        <end position="276"/>
    </location>
</feature>
<sequence>MELQLQKGSIKATRKKVQDRLGIPMGKTKLQDLEQRPANNPFIAEWEAQYSHLGKTTPRNCFANLRYIMDCLHTSKLNWKDVKTRINFYYRPFTFLCLLYLDSTFFSDLHIIRHTPAIRSWNTLMMRKRIMMETSQRCLGNLENQGKFNPEEEQIGIDLYKGFDVYIEPLNNRKPVTKEEYYAKIIEKFDKIQEERYKLVQTLKNGVTKFEEDQTMFGFCKQYKELFNDAEFNLYESSKDGDSDSDYNTLCFQEKENRDDIGKGKGEGGYEPKDDGVDVQDDVNNENGFEKENIYLEHDHFTQDQFWDKEFTDEDYEQLITQAVEDHKKKTSMTKSKRKTIKDMKPPDFVFETNDGAASIMDNMKTFAPQLKVDANVIDSYSLVLNHEEKMLDMFKWKKKDGKDDEDKDMSNSDELRHTDNTTLVPLRFPDTLPQRMIAETDPTHREEALTEICQNSVLVPETTLTICTTRLRGQLHTILEDMDRYLNSCLEELEAFMTLWDVKPRVEESSLETPSVDELITQLRQMCEDAEDCASNAQEEARQKRKEALEEVIQRIYRNNN</sequence>
<reference evidence="3" key="2">
    <citation type="submission" date="2022-01" db="EMBL/GenBank/DDBJ databases">
        <authorList>
            <person name="Yamashiro T."/>
            <person name="Shiraishi A."/>
            <person name="Satake H."/>
            <person name="Nakayama K."/>
        </authorList>
    </citation>
    <scope>NUCLEOTIDE SEQUENCE</scope>
</reference>
<comment type="caution">
    <text evidence="3">The sequence shown here is derived from an EMBL/GenBank/DDBJ whole genome shotgun (WGS) entry which is preliminary data.</text>
</comment>
<protein>
    <submittedName>
        <fullName evidence="3">Uncharacterized protein</fullName>
    </submittedName>
</protein>
<evidence type="ECO:0000313" key="4">
    <source>
        <dbReference type="Proteomes" id="UP001151760"/>
    </source>
</evidence>
<keyword evidence="1" id="KW-0175">Coiled coil</keyword>
<accession>A0ABQ5DBM8</accession>
<proteinExistence type="predicted"/>
<evidence type="ECO:0000256" key="2">
    <source>
        <dbReference type="SAM" id="MobiDB-lite"/>
    </source>
</evidence>
<evidence type="ECO:0000313" key="3">
    <source>
        <dbReference type="EMBL" id="GJT36387.1"/>
    </source>
</evidence>
<feature type="region of interest" description="Disordered" evidence="2">
    <location>
        <begin position="258"/>
        <end position="278"/>
    </location>
</feature>
<organism evidence="3 4">
    <name type="scientific">Tanacetum coccineum</name>
    <dbReference type="NCBI Taxonomy" id="301880"/>
    <lineage>
        <taxon>Eukaryota</taxon>
        <taxon>Viridiplantae</taxon>
        <taxon>Streptophyta</taxon>
        <taxon>Embryophyta</taxon>
        <taxon>Tracheophyta</taxon>
        <taxon>Spermatophyta</taxon>
        <taxon>Magnoliopsida</taxon>
        <taxon>eudicotyledons</taxon>
        <taxon>Gunneridae</taxon>
        <taxon>Pentapetalae</taxon>
        <taxon>asterids</taxon>
        <taxon>campanulids</taxon>
        <taxon>Asterales</taxon>
        <taxon>Asteraceae</taxon>
        <taxon>Asteroideae</taxon>
        <taxon>Anthemideae</taxon>
        <taxon>Anthemidinae</taxon>
        <taxon>Tanacetum</taxon>
    </lineage>
</organism>
<evidence type="ECO:0000256" key="1">
    <source>
        <dbReference type="SAM" id="Coils"/>
    </source>
</evidence>
<dbReference type="Proteomes" id="UP001151760">
    <property type="component" value="Unassembled WGS sequence"/>
</dbReference>